<organism evidence="1 2">
    <name type="scientific">Halohasta litchfieldiae</name>
    <dbReference type="NCBI Taxonomy" id="1073996"/>
    <lineage>
        <taxon>Archaea</taxon>
        <taxon>Methanobacteriati</taxon>
        <taxon>Methanobacteriota</taxon>
        <taxon>Stenosarchaea group</taxon>
        <taxon>Halobacteria</taxon>
        <taxon>Halobacteriales</taxon>
        <taxon>Haloferacaceae</taxon>
        <taxon>Halohasta</taxon>
    </lineage>
</organism>
<dbReference type="Pfam" id="PF25858">
    <property type="entry name" value="DUF7958"/>
    <property type="match status" value="1"/>
</dbReference>
<sequence length="210" mass="23604">MLSYHEDVDRRISVPSQAAGQDSVLYRQNVYLGVDPLETDIAADATDIASAYDLDLSDETLTQSLDDLSAAAIEDWKSVTDEIAERATDREIELDSGMYIDAVSSLYASYLDDHSEVTVTDPETDPFDRDPDTLIELPPINPGPLAEFREYLDHHLKCQIRDCFIGMGVEPPEQFRVLGNGRLKATVAYTLLDMYPEYHDPNNQQLLEKD</sequence>
<protein>
    <submittedName>
        <fullName evidence="1">Uncharacterized protein</fullName>
    </submittedName>
</protein>
<evidence type="ECO:0000313" key="1">
    <source>
        <dbReference type="EMBL" id="SEJ16827.1"/>
    </source>
</evidence>
<evidence type="ECO:0000313" key="2">
    <source>
        <dbReference type="Proteomes" id="UP000198888"/>
    </source>
</evidence>
<dbReference type="InterPro" id="IPR058264">
    <property type="entry name" value="DUF7958"/>
</dbReference>
<keyword evidence="2" id="KW-1185">Reference proteome</keyword>
<dbReference type="GeneID" id="35001346"/>
<dbReference type="STRING" id="1073996.SAMN05444271_12718"/>
<dbReference type="Proteomes" id="UP000198888">
    <property type="component" value="Unassembled WGS sequence"/>
</dbReference>
<dbReference type="RefSeq" id="WP_245708476.1">
    <property type="nucleotide sequence ID" value="NZ_CP024845.1"/>
</dbReference>
<name>A0A1H6WRF9_9EURY</name>
<accession>A0A1H6WRF9</accession>
<gene>
    <name evidence="1" type="ORF">SAMN05444271_12718</name>
</gene>
<dbReference type="AlphaFoldDB" id="A0A1H6WRF9"/>
<reference evidence="1 2" key="1">
    <citation type="submission" date="2016-10" db="EMBL/GenBank/DDBJ databases">
        <authorList>
            <person name="de Groot N.N."/>
        </authorList>
    </citation>
    <scope>NUCLEOTIDE SEQUENCE [LARGE SCALE GENOMIC DNA]</scope>
    <source>
        <strain evidence="1 2">DSM 22187</strain>
    </source>
</reference>
<dbReference type="EMBL" id="FNYR01000027">
    <property type="protein sequence ID" value="SEJ16827.1"/>
    <property type="molecule type" value="Genomic_DNA"/>
</dbReference>
<proteinExistence type="predicted"/>